<dbReference type="InterPro" id="IPR029044">
    <property type="entry name" value="Nucleotide-diphossugar_trans"/>
</dbReference>
<evidence type="ECO:0000313" key="2">
    <source>
        <dbReference type="EMBL" id="MBB4025561.1"/>
    </source>
</evidence>
<proteinExistence type="predicted"/>
<dbReference type="Gene3D" id="3.90.550.10">
    <property type="entry name" value="Spore Coat Polysaccharide Biosynthesis Protein SpsA, Chain A"/>
    <property type="match status" value="1"/>
</dbReference>
<dbReference type="AlphaFoldDB" id="A0A7W6HV54"/>
<feature type="domain" description="Glycosyltransferase 2-like" evidence="1">
    <location>
        <begin position="14"/>
        <end position="118"/>
    </location>
</feature>
<reference evidence="2 3" key="1">
    <citation type="submission" date="2020-08" db="EMBL/GenBank/DDBJ databases">
        <title>Genomic Encyclopedia of Type Strains, Phase IV (KMG-IV): sequencing the most valuable type-strain genomes for metagenomic binning, comparative biology and taxonomic classification.</title>
        <authorList>
            <person name="Goeker M."/>
        </authorList>
    </citation>
    <scope>NUCLEOTIDE SEQUENCE [LARGE SCALE GENOMIC DNA]</scope>
    <source>
        <strain evidence="2 3">DSM 105721</strain>
    </source>
</reference>
<dbReference type="OrthoDB" id="396512at2"/>
<dbReference type="CDD" id="cd00761">
    <property type="entry name" value="Glyco_tranf_GTA_type"/>
    <property type="match status" value="1"/>
</dbReference>
<dbReference type="EMBL" id="JACIES010000002">
    <property type="protein sequence ID" value="MBB4025561.1"/>
    <property type="molecule type" value="Genomic_DNA"/>
</dbReference>
<comment type="caution">
    <text evidence="2">The sequence shown here is derived from an EMBL/GenBank/DDBJ whole genome shotgun (WGS) entry which is preliminary data.</text>
</comment>
<dbReference type="SUPFAM" id="SSF53448">
    <property type="entry name" value="Nucleotide-diphospho-sugar transferases"/>
    <property type="match status" value="1"/>
</dbReference>
<protein>
    <submittedName>
        <fullName evidence="2">Glycosyltransferase involved in cell wall biosynthesis</fullName>
    </submittedName>
</protein>
<evidence type="ECO:0000259" key="1">
    <source>
        <dbReference type="Pfam" id="PF00535"/>
    </source>
</evidence>
<accession>A0A7W6HV54</accession>
<dbReference type="RefSeq" id="WP_151411486.1">
    <property type="nucleotide sequence ID" value="NZ_AP028155.1"/>
</dbReference>
<sequence length="392" mass="45922">MSVENAMKENPLLSLVVPTKDRYYYLKFLIALVDSFRFNDFEMIIQDNTYDNTEILKYLEVCQYDFVKYYYTKEQISVKENSDLAILHSSGEYVCFIGDDDGVSRHILKVVKYMRKNGIESLTTINSKYVWPDVHGYIWDFSGSLYLDSFSNKVENINCSKERSKILKRACWSYVNSKMPRVYQGIVRRSVLNKVYGEAGSFFPGPSPDIANSMAISFYITKHVYCNLPIIISGSCHSSACGKGAKHAHIGELKDQNFLGKNVEKEWDKRVPKYWTGSSVYAESTIKALEKMNRKEEIKHFNFSYLYTLMYIRYPSIRTLVREKMLFKDYLLFPFEFVDIMGFRFRCFVKNFFNLKFAKHLHLKVNDIEECESILNKEILLKCKCYGDIEIL</sequence>
<gene>
    <name evidence="2" type="ORF">GGR14_001333</name>
</gene>
<dbReference type="InterPro" id="IPR001173">
    <property type="entry name" value="Glyco_trans_2-like"/>
</dbReference>
<keyword evidence="2" id="KW-0808">Transferase</keyword>
<name>A0A7W6HV54_9BACT</name>
<dbReference type="GO" id="GO:0016740">
    <property type="term" value="F:transferase activity"/>
    <property type="evidence" value="ECO:0007669"/>
    <property type="project" value="UniProtKB-KW"/>
</dbReference>
<evidence type="ECO:0000313" key="3">
    <source>
        <dbReference type="Proteomes" id="UP000546007"/>
    </source>
</evidence>
<dbReference type="GeneID" id="93103225"/>
<organism evidence="2 3">
    <name type="scientific">Butyricimonas faecihominis</name>
    <dbReference type="NCBI Taxonomy" id="1472416"/>
    <lineage>
        <taxon>Bacteria</taxon>
        <taxon>Pseudomonadati</taxon>
        <taxon>Bacteroidota</taxon>
        <taxon>Bacteroidia</taxon>
        <taxon>Bacteroidales</taxon>
        <taxon>Odoribacteraceae</taxon>
        <taxon>Butyricimonas</taxon>
    </lineage>
</organism>
<dbReference type="Proteomes" id="UP000546007">
    <property type="component" value="Unassembled WGS sequence"/>
</dbReference>
<keyword evidence="3" id="KW-1185">Reference proteome</keyword>
<dbReference type="Pfam" id="PF00535">
    <property type="entry name" value="Glycos_transf_2"/>
    <property type="match status" value="1"/>
</dbReference>